<proteinExistence type="predicted"/>
<gene>
    <name evidence="2" type="ORF">QE207_14505</name>
</gene>
<dbReference type="EMBL" id="CP123498">
    <property type="protein sequence ID" value="WGL94882.1"/>
    <property type="molecule type" value="Genomic_DNA"/>
</dbReference>
<evidence type="ECO:0000256" key="1">
    <source>
        <dbReference type="SAM" id="SignalP"/>
    </source>
</evidence>
<dbReference type="Proteomes" id="UP001177597">
    <property type="component" value="Chromosome"/>
</dbReference>
<accession>A0AA95GB34</accession>
<feature type="signal peptide" evidence="1">
    <location>
        <begin position="1"/>
        <end position="19"/>
    </location>
</feature>
<dbReference type="AlphaFoldDB" id="A0AA95GB34"/>
<feature type="chain" id="PRO_5041742667" description="Lipoprotein" evidence="1">
    <location>
        <begin position="20"/>
        <end position="58"/>
    </location>
</feature>
<keyword evidence="1" id="KW-0732">Signal</keyword>
<evidence type="ECO:0008006" key="4">
    <source>
        <dbReference type="Google" id="ProtNLM"/>
    </source>
</evidence>
<dbReference type="PROSITE" id="PS51257">
    <property type="entry name" value="PROKAR_LIPOPROTEIN"/>
    <property type="match status" value="1"/>
</dbReference>
<organism evidence="2 3">
    <name type="scientific">Arsenophonus nasoniae</name>
    <name type="common">son-killer infecting Nasonia vitripennis</name>
    <dbReference type="NCBI Taxonomy" id="638"/>
    <lineage>
        <taxon>Bacteria</taxon>
        <taxon>Pseudomonadati</taxon>
        <taxon>Pseudomonadota</taxon>
        <taxon>Gammaproteobacteria</taxon>
        <taxon>Enterobacterales</taxon>
        <taxon>Morganellaceae</taxon>
        <taxon>Arsenophonus</taxon>
    </lineage>
</organism>
<evidence type="ECO:0000313" key="3">
    <source>
        <dbReference type="Proteomes" id="UP001177597"/>
    </source>
</evidence>
<name>A0AA95GB34_9GAMM</name>
<evidence type="ECO:0000313" key="2">
    <source>
        <dbReference type="EMBL" id="WGL94882.1"/>
    </source>
</evidence>
<sequence>MDKLIVCIIFLCVLSGCMADNYPKRDNYPAKPLNTQTCNDELNAPNSVCAHSVAPPLN</sequence>
<reference evidence="2" key="1">
    <citation type="submission" date="2023-04" db="EMBL/GenBank/DDBJ databases">
        <title>Genome dynamics across the evolutionary transition to endosymbiosis.</title>
        <authorList>
            <person name="Siozios S."/>
            <person name="Nadal-Jimenez P."/>
            <person name="Azagi T."/>
            <person name="Sprong H."/>
            <person name="Frost C.L."/>
            <person name="Parratt S.R."/>
            <person name="Taylor G."/>
            <person name="Brettell L."/>
            <person name="Lew K.C."/>
            <person name="Croft L."/>
            <person name="King K.C."/>
            <person name="Brockhurst M.A."/>
            <person name="Hypsa V."/>
            <person name="Novakova E."/>
            <person name="Darby A.C."/>
            <person name="Hurst G.D.D."/>
        </authorList>
    </citation>
    <scope>NUCLEOTIDE SEQUENCE</scope>
    <source>
        <strain evidence="2">AIh</strain>
    </source>
</reference>
<protein>
    <recommendedName>
        <fullName evidence="4">Lipoprotein</fullName>
    </recommendedName>
</protein>
<dbReference type="RefSeq" id="WP_280629030.1">
    <property type="nucleotide sequence ID" value="NZ_CP123498.1"/>
</dbReference>